<reference evidence="3 4" key="1">
    <citation type="journal article" date="2008" name="Nature">
        <title>The genome of the choanoflagellate Monosiga brevicollis and the origin of metazoans.</title>
        <authorList>
            <consortium name="JGI Sequencing"/>
            <person name="King N."/>
            <person name="Westbrook M.J."/>
            <person name="Young S.L."/>
            <person name="Kuo A."/>
            <person name="Abedin M."/>
            <person name="Chapman J."/>
            <person name="Fairclough S."/>
            <person name="Hellsten U."/>
            <person name="Isogai Y."/>
            <person name="Letunic I."/>
            <person name="Marr M."/>
            <person name="Pincus D."/>
            <person name="Putnam N."/>
            <person name="Rokas A."/>
            <person name="Wright K.J."/>
            <person name="Zuzow R."/>
            <person name="Dirks W."/>
            <person name="Good M."/>
            <person name="Goodstein D."/>
            <person name="Lemons D."/>
            <person name="Li W."/>
            <person name="Lyons J.B."/>
            <person name="Morris A."/>
            <person name="Nichols S."/>
            <person name="Richter D.J."/>
            <person name="Salamov A."/>
            <person name="Bork P."/>
            <person name="Lim W.A."/>
            <person name="Manning G."/>
            <person name="Miller W.T."/>
            <person name="McGinnis W."/>
            <person name="Shapiro H."/>
            <person name="Tjian R."/>
            <person name="Grigoriev I.V."/>
            <person name="Rokhsar D."/>
        </authorList>
    </citation>
    <scope>NUCLEOTIDE SEQUENCE [LARGE SCALE GENOMIC DNA]</scope>
    <source>
        <strain evidence="4">MX1 / ATCC 50154</strain>
    </source>
</reference>
<keyword evidence="2" id="KW-1133">Transmembrane helix</keyword>
<protein>
    <submittedName>
        <fullName evidence="3">Uncharacterized protein</fullName>
    </submittedName>
</protein>
<dbReference type="EMBL" id="CH991563">
    <property type="protein sequence ID" value="EDQ86892.1"/>
    <property type="molecule type" value="Genomic_DNA"/>
</dbReference>
<dbReference type="KEGG" id="mbr:MONBRDRAFT_33678"/>
<name>A9V6I8_MONBE</name>
<dbReference type="RefSeq" id="XP_001748437.1">
    <property type="nucleotide sequence ID" value="XM_001748385.1"/>
</dbReference>
<evidence type="ECO:0000313" key="4">
    <source>
        <dbReference type="Proteomes" id="UP000001357"/>
    </source>
</evidence>
<dbReference type="Proteomes" id="UP000001357">
    <property type="component" value="Unassembled WGS sequence"/>
</dbReference>
<feature type="region of interest" description="Disordered" evidence="1">
    <location>
        <begin position="300"/>
        <end position="406"/>
    </location>
</feature>
<feature type="compositionally biased region" description="Acidic residues" evidence="1">
    <location>
        <begin position="317"/>
        <end position="326"/>
    </location>
</feature>
<dbReference type="InParanoid" id="A9V6I8"/>
<keyword evidence="2" id="KW-0812">Transmembrane</keyword>
<feature type="compositionally biased region" description="Basic residues" evidence="1">
    <location>
        <begin position="395"/>
        <end position="406"/>
    </location>
</feature>
<proteinExistence type="predicted"/>
<feature type="compositionally biased region" description="Acidic residues" evidence="1">
    <location>
        <begin position="351"/>
        <end position="366"/>
    </location>
</feature>
<accession>A9V6I8</accession>
<evidence type="ECO:0000256" key="2">
    <source>
        <dbReference type="SAM" id="Phobius"/>
    </source>
</evidence>
<evidence type="ECO:0000256" key="1">
    <source>
        <dbReference type="SAM" id="MobiDB-lite"/>
    </source>
</evidence>
<gene>
    <name evidence="3" type="ORF">MONBRDRAFT_33678</name>
</gene>
<feature type="transmembrane region" description="Helical" evidence="2">
    <location>
        <begin position="120"/>
        <end position="139"/>
    </location>
</feature>
<organism evidence="3 4">
    <name type="scientific">Monosiga brevicollis</name>
    <name type="common">Choanoflagellate</name>
    <dbReference type="NCBI Taxonomy" id="81824"/>
    <lineage>
        <taxon>Eukaryota</taxon>
        <taxon>Choanoflagellata</taxon>
        <taxon>Craspedida</taxon>
        <taxon>Salpingoecidae</taxon>
        <taxon>Monosiga</taxon>
    </lineage>
</organism>
<feature type="transmembrane region" description="Helical" evidence="2">
    <location>
        <begin position="83"/>
        <end position="108"/>
    </location>
</feature>
<dbReference type="AlphaFoldDB" id="A9V6I8"/>
<keyword evidence="4" id="KW-1185">Reference proteome</keyword>
<dbReference type="GeneID" id="5893559"/>
<keyword evidence="2" id="KW-0472">Membrane</keyword>
<sequence length="406" mass="43366">MPCPVTPWRARLLSVSASLEVHDGGGGGLVLCPEKATMVSVEVSMSVHAVALGVTALMAGYALTRVTASGVHEDGVLGAQPFLAALIVRWTAVSQALYFLVAFVADMMGRRGYALALRDSFFGVWSGPAAVATLILVFSQNLAIQATARSDELADVTAAWLINRSAPIYTALFLGEIFVAARASWNVGEDVLNTAITATLLSYWLKNFASVPKDTPSANAICGGYFIASVILSLAVRQCATVPKPLVLCLVNPGLNAHVVRRVSYFTTQASPTAPTVAVKKAAEVTESAVDKARELLAQHKSEREAMEASATGGIFSEDEGEEAGDEATPAPKTTKSRRPPAANVANGLMSDDDNEDDQSDEEELLSPDQSQIPKELRFQNPGRKSPVRDLPTTRTRRHKPINYKE</sequence>
<feature type="transmembrane region" description="Helical" evidence="2">
    <location>
        <begin position="45"/>
        <end position="63"/>
    </location>
</feature>
<evidence type="ECO:0000313" key="3">
    <source>
        <dbReference type="EMBL" id="EDQ86892.1"/>
    </source>
</evidence>